<keyword evidence="1" id="KW-0472">Membrane</keyword>
<reference evidence="3" key="1">
    <citation type="journal article" date="2014" name="Front. Microbiol.">
        <title>High frequency of phylogenetically diverse reductive dehalogenase-homologous genes in deep subseafloor sedimentary metagenomes.</title>
        <authorList>
            <person name="Kawai M."/>
            <person name="Futagami T."/>
            <person name="Toyoda A."/>
            <person name="Takaki Y."/>
            <person name="Nishi S."/>
            <person name="Hori S."/>
            <person name="Arai W."/>
            <person name="Tsubouchi T."/>
            <person name="Morono Y."/>
            <person name="Uchiyama I."/>
            <person name="Ito T."/>
            <person name="Fujiyama A."/>
            <person name="Inagaki F."/>
            <person name="Takami H."/>
        </authorList>
    </citation>
    <scope>NUCLEOTIDE SEQUENCE</scope>
    <source>
        <strain evidence="3">Expedition CK06-06</strain>
    </source>
</reference>
<proteinExistence type="predicted"/>
<dbReference type="SUPFAM" id="SSF54909">
    <property type="entry name" value="Dimeric alpha+beta barrel"/>
    <property type="match status" value="1"/>
</dbReference>
<dbReference type="Pfam" id="PF01037">
    <property type="entry name" value="AsnC_trans_reg"/>
    <property type="match status" value="1"/>
</dbReference>
<feature type="domain" description="Transcription regulator AsnC/Lrp ligand binding" evidence="2">
    <location>
        <begin position="52"/>
        <end position="119"/>
    </location>
</feature>
<evidence type="ECO:0000256" key="1">
    <source>
        <dbReference type="SAM" id="Phobius"/>
    </source>
</evidence>
<dbReference type="AlphaFoldDB" id="X1QKD1"/>
<protein>
    <recommendedName>
        <fullName evidence="2">Transcription regulator AsnC/Lrp ligand binding domain-containing protein</fullName>
    </recommendedName>
</protein>
<keyword evidence="1" id="KW-1133">Transmembrane helix</keyword>
<dbReference type="InterPro" id="IPR019887">
    <property type="entry name" value="Tscrpt_reg_AsnC/Lrp_C"/>
</dbReference>
<feature type="transmembrane region" description="Helical" evidence="1">
    <location>
        <begin position="6"/>
        <end position="28"/>
    </location>
</feature>
<name>X1QKD1_9ZZZZ</name>
<dbReference type="InterPro" id="IPR011008">
    <property type="entry name" value="Dimeric_a/b-barrel"/>
</dbReference>
<evidence type="ECO:0000313" key="3">
    <source>
        <dbReference type="EMBL" id="GAI68703.1"/>
    </source>
</evidence>
<comment type="caution">
    <text evidence="3">The sequence shown here is derived from an EMBL/GenBank/DDBJ whole genome shotgun (WGS) entry which is preliminary data.</text>
</comment>
<dbReference type="EMBL" id="BARW01002190">
    <property type="protein sequence ID" value="GAI68703.1"/>
    <property type="molecule type" value="Genomic_DNA"/>
</dbReference>
<accession>X1QKD1</accession>
<keyword evidence="1" id="KW-0812">Transmembrane</keyword>
<organism evidence="3">
    <name type="scientific">marine sediment metagenome</name>
    <dbReference type="NCBI Taxonomy" id="412755"/>
    <lineage>
        <taxon>unclassified sequences</taxon>
        <taxon>metagenomes</taxon>
        <taxon>ecological metagenomes</taxon>
    </lineage>
</organism>
<evidence type="ECO:0000259" key="2">
    <source>
        <dbReference type="Pfam" id="PF01037"/>
    </source>
</evidence>
<gene>
    <name evidence="3" type="ORF">S12H4_06292</name>
</gene>
<dbReference type="Gene3D" id="3.30.70.920">
    <property type="match status" value="1"/>
</dbReference>
<sequence length="120" mass="12928">MAITWGDVGAFFAVIVVGSFVAGFVDAWREQRKWDKKNKKGVNLVAAKAFVLIETVVGRNKEVVAALKQLDGVKSVDTVTGPYDVIVTIEEETLNDIGDLVTAKIHPIAGISRTVTCLAI</sequence>